<protein>
    <submittedName>
        <fullName evidence="8">Ferric reductase-like transmembrane component family protein</fullName>
    </submittedName>
</protein>
<evidence type="ECO:0000259" key="7">
    <source>
        <dbReference type="PROSITE" id="PS51384"/>
    </source>
</evidence>
<dbReference type="InterPro" id="IPR013112">
    <property type="entry name" value="FAD-bd_8"/>
</dbReference>
<dbReference type="InterPro" id="IPR050369">
    <property type="entry name" value="RBOH/FRE"/>
</dbReference>
<dbReference type="Pfam" id="PF01794">
    <property type="entry name" value="Ferric_reduct"/>
    <property type="match status" value="1"/>
</dbReference>
<evidence type="ECO:0000256" key="5">
    <source>
        <dbReference type="ARBA" id="ARBA00023136"/>
    </source>
</evidence>
<dbReference type="Pfam" id="PF08022">
    <property type="entry name" value="FAD_binding_8"/>
    <property type="match status" value="1"/>
</dbReference>
<dbReference type="PANTHER" id="PTHR11972:SF155">
    <property type="entry name" value="FERRIC REDUCTION OXIDASE 8, MITOCHONDRIAL"/>
    <property type="match status" value="1"/>
</dbReference>
<feature type="transmembrane region" description="Helical" evidence="6">
    <location>
        <begin position="236"/>
        <end position="253"/>
    </location>
</feature>
<evidence type="ECO:0000256" key="2">
    <source>
        <dbReference type="ARBA" id="ARBA00022692"/>
    </source>
</evidence>
<sequence length="427" mass="48805">MANTMLLLTLKVLMVLAFAGWVSLWLLKPTKLWTRKWKGAEESAALTVFGYYGLDFTTFSFPVIALAIIGLIYLNLQSSEPIRSRKARNSITGFSNPVVVKSFVGVLSSVEIVAVSFFILFLAWTFYARISSDFKKLLPVKSLVLNLWQLKYLRVATRFGLLAEACLALLLLPILRGLAVFQLIGIQFETSVRYHIWLGTSMIFFATVHGASTLFVWGISHHIQDEIWRWQRKGRIYLAGELALVTGIVIWITSLPQIRRKKFEFFYYAHHLYIVFLLFFLFHAGDQHFYMVFPGIFLFGLDKLFRIIQSRPETCILSARVHPNRAIEVILPKDPSLMYTPTSTIYMKIPSMSNFQRHPFSITSSSKVEDHTMSIIVKSEGGWTSSLYEMIRTELDSNTDCMSCIPATIEGPYGPASLNFLRWGKRT</sequence>
<feature type="transmembrane region" description="Helical" evidence="6">
    <location>
        <begin position="265"/>
        <end position="282"/>
    </location>
</feature>
<keyword evidence="3 6" id="KW-1133">Transmembrane helix</keyword>
<keyword evidence="4" id="KW-0560">Oxidoreductase</keyword>
<dbReference type="GO" id="GO:0005886">
    <property type="term" value="C:plasma membrane"/>
    <property type="evidence" value="ECO:0007669"/>
    <property type="project" value="TreeGrafter"/>
</dbReference>
<feature type="transmembrane region" description="Helical" evidence="6">
    <location>
        <begin position="6"/>
        <end position="27"/>
    </location>
</feature>
<evidence type="ECO:0000256" key="1">
    <source>
        <dbReference type="ARBA" id="ARBA00004141"/>
    </source>
</evidence>
<dbReference type="AlphaFoldDB" id="A0A2P2K0J9"/>
<feature type="transmembrane region" description="Helical" evidence="6">
    <location>
        <begin position="196"/>
        <end position="216"/>
    </location>
</feature>
<feature type="domain" description="FAD-binding FR-type" evidence="7">
    <location>
        <begin position="300"/>
        <end position="419"/>
    </location>
</feature>
<evidence type="ECO:0000313" key="8">
    <source>
        <dbReference type="EMBL" id="MBW99263.1"/>
    </source>
</evidence>
<dbReference type="SFLD" id="SFLDG01168">
    <property type="entry name" value="Ferric_reductase_subgroup_(FRE"/>
    <property type="match status" value="1"/>
</dbReference>
<proteinExistence type="predicted"/>
<dbReference type="PANTHER" id="PTHR11972">
    <property type="entry name" value="NADPH OXIDASE"/>
    <property type="match status" value="1"/>
</dbReference>
<accession>A0A2P2K0J9</accession>
<dbReference type="InterPro" id="IPR017927">
    <property type="entry name" value="FAD-bd_FR_type"/>
</dbReference>
<name>A0A2P2K0J9_RHIMU</name>
<dbReference type="SFLD" id="SFLDS00052">
    <property type="entry name" value="Ferric_Reductase_Domain"/>
    <property type="match status" value="1"/>
</dbReference>
<keyword evidence="5 6" id="KW-0472">Membrane</keyword>
<evidence type="ECO:0000256" key="3">
    <source>
        <dbReference type="ARBA" id="ARBA00022989"/>
    </source>
</evidence>
<dbReference type="InterPro" id="IPR017938">
    <property type="entry name" value="Riboflavin_synthase-like_b-brl"/>
</dbReference>
<dbReference type="InterPro" id="IPR013130">
    <property type="entry name" value="Fe3_Rdtase_TM_dom"/>
</dbReference>
<dbReference type="GO" id="GO:0000293">
    <property type="term" value="F:ferric-chelate reductase activity"/>
    <property type="evidence" value="ECO:0007669"/>
    <property type="project" value="TreeGrafter"/>
</dbReference>
<feature type="transmembrane region" description="Helical" evidence="6">
    <location>
        <begin position="103"/>
        <end position="127"/>
    </location>
</feature>
<keyword evidence="2 6" id="KW-0812">Transmembrane</keyword>
<evidence type="ECO:0000256" key="6">
    <source>
        <dbReference type="SAM" id="Phobius"/>
    </source>
</evidence>
<reference evidence="8" key="1">
    <citation type="submission" date="2018-02" db="EMBL/GenBank/DDBJ databases">
        <title>Rhizophora mucronata_Transcriptome.</title>
        <authorList>
            <person name="Meera S.P."/>
            <person name="Sreeshan A."/>
            <person name="Augustine A."/>
        </authorList>
    </citation>
    <scope>NUCLEOTIDE SEQUENCE</scope>
    <source>
        <tissue evidence="8">Leaf</tissue>
    </source>
</reference>
<dbReference type="PROSITE" id="PS51384">
    <property type="entry name" value="FAD_FR"/>
    <property type="match status" value="1"/>
</dbReference>
<organism evidence="8">
    <name type="scientific">Rhizophora mucronata</name>
    <name type="common">Asiatic mangrove</name>
    <dbReference type="NCBI Taxonomy" id="61149"/>
    <lineage>
        <taxon>Eukaryota</taxon>
        <taxon>Viridiplantae</taxon>
        <taxon>Streptophyta</taxon>
        <taxon>Embryophyta</taxon>
        <taxon>Tracheophyta</taxon>
        <taxon>Spermatophyta</taxon>
        <taxon>Magnoliopsida</taxon>
        <taxon>eudicotyledons</taxon>
        <taxon>Gunneridae</taxon>
        <taxon>Pentapetalae</taxon>
        <taxon>rosids</taxon>
        <taxon>fabids</taxon>
        <taxon>Malpighiales</taxon>
        <taxon>Rhizophoraceae</taxon>
        <taxon>Rhizophora</taxon>
    </lineage>
</organism>
<dbReference type="EMBL" id="GGEC01018780">
    <property type="protein sequence ID" value="MBW99263.1"/>
    <property type="molecule type" value="Transcribed_RNA"/>
</dbReference>
<evidence type="ECO:0000256" key="4">
    <source>
        <dbReference type="ARBA" id="ARBA00023002"/>
    </source>
</evidence>
<dbReference type="EMBL" id="GGEC01018783">
    <property type="protein sequence ID" value="MBW99266.1"/>
    <property type="molecule type" value="Transcribed_RNA"/>
</dbReference>
<comment type="subcellular location">
    <subcellularLocation>
        <location evidence="1">Membrane</location>
        <topology evidence="1">Multi-pass membrane protein</topology>
    </subcellularLocation>
</comment>
<feature type="transmembrane region" description="Helical" evidence="6">
    <location>
        <begin position="159"/>
        <end position="184"/>
    </location>
</feature>
<dbReference type="SUPFAM" id="SSF63380">
    <property type="entry name" value="Riboflavin synthase domain-like"/>
    <property type="match status" value="1"/>
</dbReference>
<feature type="transmembrane region" description="Helical" evidence="6">
    <location>
        <begin position="48"/>
        <end position="74"/>
    </location>
</feature>
<dbReference type="CDD" id="cd06186">
    <property type="entry name" value="NOX_Duox_like_FAD_NADP"/>
    <property type="match status" value="1"/>
</dbReference>